<accession>A0ABT5UGZ0</accession>
<dbReference type="Pfam" id="PF05708">
    <property type="entry name" value="Peptidase_C92"/>
    <property type="match status" value="1"/>
</dbReference>
<dbReference type="SUPFAM" id="SSF54001">
    <property type="entry name" value="Cysteine proteinases"/>
    <property type="match status" value="1"/>
</dbReference>
<keyword evidence="2" id="KW-1185">Reference proteome</keyword>
<proteinExistence type="predicted"/>
<evidence type="ECO:0000313" key="2">
    <source>
        <dbReference type="Proteomes" id="UP001528823"/>
    </source>
</evidence>
<gene>
    <name evidence="1" type="ORF">ORQ98_22610</name>
</gene>
<dbReference type="Proteomes" id="UP001528823">
    <property type="component" value="Unassembled WGS sequence"/>
</dbReference>
<organism evidence="1 2">
    <name type="scientific">Spartinivicinus poritis</name>
    <dbReference type="NCBI Taxonomy" id="2994640"/>
    <lineage>
        <taxon>Bacteria</taxon>
        <taxon>Pseudomonadati</taxon>
        <taxon>Pseudomonadota</taxon>
        <taxon>Gammaproteobacteria</taxon>
        <taxon>Oceanospirillales</taxon>
        <taxon>Zooshikellaceae</taxon>
        <taxon>Spartinivicinus</taxon>
    </lineage>
</organism>
<sequence length="203" mass="23640">MNEETHIHYQDNSIDELINIVNNNIKEGDLLFISIRSPLYKQVAKTTNTWVSHVGIALFENGQWVVAESAVPFSRKTPLSKYIKRTVGTQLSIRRLNQPLSEEQLSGIKSSIDKRLGILYHLGFKYDSKLQFCSKFVHDVFSESLSIQLGKIETFNELLRSNPSTNLTFWRLWYFGRIPWQRETVTPYSQLIDEQMYTVLFSE</sequence>
<comment type="caution">
    <text evidence="1">The sequence shown here is derived from an EMBL/GenBank/DDBJ whole genome shotgun (WGS) entry which is preliminary data.</text>
</comment>
<name>A0ABT5UGZ0_9GAMM</name>
<protein>
    <submittedName>
        <fullName evidence="1">YiiX/YebB-like N1pC/P60 family cysteine hydrolase</fullName>
    </submittedName>
</protein>
<dbReference type="Gene3D" id="3.90.1720.10">
    <property type="entry name" value="endopeptidase domain like (from Nostoc punctiforme)"/>
    <property type="match status" value="1"/>
</dbReference>
<dbReference type="InterPro" id="IPR038765">
    <property type="entry name" value="Papain-like_cys_pep_sf"/>
</dbReference>
<dbReference type="EMBL" id="JAPMOU010000041">
    <property type="protein sequence ID" value="MDE1464757.1"/>
    <property type="molecule type" value="Genomic_DNA"/>
</dbReference>
<reference evidence="1 2" key="1">
    <citation type="submission" date="2022-11" db="EMBL/GenBank/DDBJ databases">
        <title>Spartinivicinus poritis sp. nov., isolated from scleractinian coral Porites lutea.</title>
        <authorList>
            <person name="Zhang G."/>
            <person name="Cai L."/>
            <person name="Wei Q."/>
        </authorList>
    </citation>
    <scope>NUCLEOTIDE SEQUENCE [LARGE SCALE GENOMIC DNA]</scope>
    <source>
        <strain evidence="1 2">A2-2</strain>
    </source>
</reference>
<dbReference type="InterPro" id="IPR024453">
    <property type="entry name" value="Peptidase_C92"/>
</dbReference>
<dbReference type="RefSeq" id="WP_274691069.1">
    <property type="nucleotide sequence ID" value="NZ_JAPMOU010000041.1"/>
</dbReference>
<evidence type="ECO:0000313" key="1">
    <source>
        <dbReference type="EMBL" id="MDE1464757.1"/>
    </source>
</evidence>